<feature type="transmembrane region" description="Helical" evidence="5">
    <location>
        <begin position="283"/>
        <end position="303"/>
    </location>
</feature>
<evidence type="ECO:0000313" key="9">
    <source>
        <dbReference type="Proteomes" id="UP000196435"/>
    </source>
</evidence>
<dbReference type="InterPro" id="IPR020846">
    <property type="entry name" value="MFS_dom"/>
</dbReference>
<dbReference type="PRINTS" id="PR01036">
    <property type="entry name" value="TCRTETB"/>
</dbReference>
<evidence type="ECO:0000313" key="10">
    <source>
        <dbReference type="Proteomes" id="UP000224871"/>
    </source>
</evidence>
<feature type="transmembrane region" description="Helical" evidence="5">
    <location>
        <begin position="114"/>
        <end position="135"/>
    </location>
</feature>
<feature type="transmembrane region" description="Helical" evidence="5">
    <location>
        <begin position="420"/>
        <end position="439"/>
    </location>
</feature>
<evidence type="ECO:0000256" key="4">
    <source>
        <dbReference type="ARBA" id="ARBA00023136"/>
    </source>
</evidence>
<dbReference type="CDD" id="cd17321">
    <property type="entry name" value="MFS_MMR_MDR_like"/>
    <property type="match status" value="1"/>
</dbReference>
<dbReference type="EMBL" id="NIBU01000076">
    <property type="protein sequence ID" value="PHM30009.1"/>
    <property type="molecule type" value="Genomic_DNA"/>
</dbReference>
<reference evidence="8" key="2">
    <citation type="submission" date="2016-12" db="EMBL/GenBank/DDBJ databases">
        <authorList>
            <person name="Song W.-J."/>
            <person name="Kurnit D.M."/>
        </authorList>
    </citation>
    <scope>NUCLEOTIDE SEQUENCE [LARGE SCALE GENOMIC DNA]</scope>
    <source>
        <strain evidence="8">HGB1681</strain>
    </source>
</reference>
<evidence type="ECO:0000256" key="2">
    <source>
        <dbReference type="ARBA" id="ARBA00022692"/>
    </source>
</evidence>
<feature type="transmembrane region" description="Helical" evidence="5">
    <location>
        <begin position="348"/>
        <end position="369"/>
    </location>
</feature>
<dbReference type="PANTHER" id="PTHR42718:SF39">
    <property type="entry name" value="ACTINORHODIN TRANSPORTER-RELATED"/>
    <property type="match status" value="1"/>
</dbReference>
<evidence type="ECO:0000313" key="8">
    <source>
        <dbReference type="EMBL" id="SIP75125.1"/>
    </source>
</evidence>
<protein>
    <submittedName>
        <fullName evidence="8">Major facilitator superfamily MFS_1</fullName>
    </submittedName>
    <submittedName>
        <fullName evidence="7">Transporter</fullName>
    </submittedName>
</protein>
<reference evidence="7 10" key="3">
    <citation type="journal article" date="2017" name="Nat. Microbiol.">
        <title>Natural product diversity associated with the nematode symbionts Photorhabdus and Xenorhabdus.</title>
        <authorList>
            <person name="Tobias N.J."/>
            <person name="Wolff H."/>
            <person name="Djahanschiri B."/>
            <person name="Grundmann F."/>
            <person name="Kronenwerth M."/>
            <person name="Shi Y.M."/>
            <person name="Simonyi S."/>
            <person name="Grun P."/>
            <person name="Shapiro-Ilan D."/>
            <person name="Pidot S.J."/>
            <person name="Stinear T.P."/>
            <person name="Ebersberger I."/>
            <person name="Bode H.B."/>
        </authorList>
    </citation>
    <scope>NUCLEOTIDE SEQUENCE [LARGE SCALE GENOMIC DNA]</scope>
    <source>
        <strain evidence="7 10">DSM 16336</strain>
    </source>
</reference>
<proteinExistence type="predicted"/>
<feature type="transmembrane region" description="Helical" evidence="5">
    <location>
        <begin position="234"/>
        <end position="254"/>
    </location>
</feature>
<feature type="transmembrane region" description="Helical" evidence="5">
    <location>
        <begin position="315"/>
        <end position="336"/>
    </location>
</feature>
<dbReference type="InterPro" id="IPR011701">
    <property type="entry name" value="MFS"/>
</dbReference>
<dbReference type="PROSITE" id="PS50850">
    <property type="entry name" value="MFS"/>
    <property type="match status" value="1"/>
</dbReference>
<dbReference type="GO" id="GO:0016020">
    <property type="term" value="C:membrane"/>
    <property type="evidence" value="ECO:0007669"/>
    <property type="project" value="UniProtKB-SubCell"/>
</dbReference>
<dbReference type="AlphaFoldDB" id="A0A1N6N214"/>
<accession>A0A1N6N214</accession>
<dbReference type="Gene3D" id="1.20.1250.20">
    <property type="entry name" value="MFS general substrate transporter like domains"/>
    <property type="match status" value="1"/>
</dbReference>
<comment type="subcellular location">
    <subcellularLocation>
        <location evidence="1">Membrane</location>
        <topology evidence="1">Multi-pass membrane protein</topology>
    </subcellularLocation>
</comment>
<dbReference type="SUPFAM" id="SSF103473">
    <property type="entry name" value="MFS general substrate transporter"/>
    <property type="match status" value="1"/>
</dbReference>
<sequence length="475" mass="50416">MTETSKITKKDPFSRRWFMFAILLVGAFLPPLDFFIVNVALPDIRDELGMSSAGQQLVISVYAAIYAVMLITGGRLGDIYGRNRIFFIGLAGFALASTLCGLAESPWILIIGRALQGLTAAIMAPQGLASIQVIFPDAEKPRALGIYGAVFGLASVVGQVLGGVLISLNVFGLGWRLIFLVNLPIIILVLIFGLPLLRETKIQHLHRLDLKGVFLSVLALGCLVIPLIEGREAGWPLWSWVMLAIFPVLAVGFWRYETRLSASGGDPLIDPAALKAPGLRTGLVVALLFYSIAAFFLLLSIYLQGALGDTPLTAGLVFLPFGLGFLLGPLSTPVAARWLGQFVNPVGMALEAAGFIALISLIFVTSPGYSPSGVLLALILFAIGFGQGLALPTLVRMIISRVNANYSGMIAGIVNSTLQISAALSVAVIGGIFFTVLGSSHDASAISSAFITAMLCIAALLMLGAILSFRIIRQK</sequence>
<keyword evidence="10" id="KW-1185">Reference proteome</keyword>
<feature type="transmembrane region" description="Helical" evidence="5">
    <location>
        <begin position="147"/>
        <end position="171"/>
    </location>
</feature>
<feature type="transmembrane region" description="Helical" evidence="5">
    <location>
        <begin position="85"/>
        <end position="108"/>
    </location>
</feature>
<dbReference type="EMBL" id="FTLG01000239">
    <property type="protein sequence ID" value="SIP75125.1"/>
    <property type="molecule type" value="Genomic_DNA"/>
</dbReference>
<feature type="domain" description="Major facilitator superfamily (MFS) profile" evidence="6">
    <location>
        <begin position="19"/>
        <end position="475"/>
    </location>
</feature>
<dbReference type="Gene3D" id="1.20.1720.10">
    <property type="entry name" value="Multidrug resistance protein D"/>
    <property type="match status" value="1"/>
</dbReference>
<feature type="transmembrane region" description="Helical" evidence="5">
    <location>
        <begin position="445"/>
        <end position="469"/>
    </location>
</feature>
<feature type="transmembrane region" description="Helical" evidence="5">
    <location>
        <begin position="20"/>
        <end position="41"/>
    </location>
</feature>
<evidence type="ECO:0000256" key="1">
    <source>
        <dbReference type="ARBA" id="ARBA00004141"/>
    </source>
</evidence>
<organism evidence="8 9">
    <name type="scientific">Xenorhabdus innexi</name>
    <dbReference type="NCBI Taxonomy" id="290109"/>
    <lineage>
        <taxon>Bacteria</taxon>
        <taxon>Pseudomonadati</taxon>
        <taxon>Pseudomonadota</taxon>
        <taxon>Gammaproteobacteria</taxon>
        <taxon>Enterobacterales</taxon>
        <taxon>Morganellaceae</taxon>
        <taxon>Xenorhabdus</taxon>
    </lineage>
</organism>
<keyword evidence="4 5" id="KW-0472">Membrane</keyword>
<feature type="transmembrane region" description="Helical" evidence="5">
    <location>
        <begin position="209"/>
        <end position="228"/>
    </location>
</feature>
<dbReference type="InterPro" id="IPR036259">
    <property type="entry name" value="MFS_trans_sf"/>
</dbReference>
<dbReference type="Proteomes" id="UP000224871">
    <property type="component" value="Unassembled WGS sequence"/>
</dbReference>
<dbReference type="GO" id="GO:0022857">
    <property type="term" value="F:transmembrane transporter activity"/>
    <property type="evidence" value="ECO:0007669"/>
    <property type="project" value="InterPro"/>
</dbReference>
<feature type="transmembrane region" description="Helical" evidence="5">
    <location>
        <begin position="177"/>
        <end position="197"/>
    </location>
</feature>
<name>A0A1N6N214_9GAMM</name>
<dbReference type="RefSeq" id="WP_211286034.1">
    <property type="nucleotide sequence ID" value="NZ_CAWNQC010000277.1"/>
</dbReference>
<dbReference type="Proteomes" id="UP000196435">
    <property type="component" value="Unassembled WGS sequence"/>
</dbReference>
<keyword evidence="2 5" id="KW-0812">Transmembrane</keyword>
<feature type="transmembrane region" description="Helical" evidence="5">
    <location>
        <begin position="53"/>
        <end position="73"/>
    </location>
</feature>
<dbReference type="PANTHER" id="PTHR42718">
    <property type="entry name" value="MAJOR FACILITATOR SUPERFAMILY MULTIDRUG TRANSPORTER MFSC"/>
    <property type="match status" value="1"/>
</dbReference>
<keyword evidence="3 5" id="KW-1133">Transmembrane helix</keyword>
<feature type="transmembrane region" description="Helical" evidence="5">
    <location>
        <begin position="375"/>
        <end position="399"/>
    </location>
</feature>
<reference evidence="9" key="1">
    <citation type="submission" date="2016-12" db="EMBL/GenBank/DDBJ databases">
        <authorList>
            <person name="Gaudriault S."/>
        </authorList>
    </citation>
    <scope>NUCLEOTIDE SEQUENCE [LARGE SCALE GENOMIC DNA]</scope>
    <source>
        <strain evidence="9">HGB1681 (deposited as PTA-6826 in the American Type Culture Collection)</strain>
    </source>
</reference>
<evidence type="ECO:0000259" key="6">
    <source>
        <dbReference type="PROSITE" id="PS50850"/>
    </source>
</evidence>
<gene>
    <name evidence="7" type="ORF">Xinn_03626</name>
    <name evidence="8" type="ORF">XIS1_920012</name>
</gene>
<evidence type="ECO:0000256" key="5">
    <source>
        <dbReference type="SAM" id="Phobius"/>
    </source>
</evidence>
<evidence type="ECO:0000313" key="7">
    <source>
        <dbReference type="EMBL" id="PHM30009.1"/>
    </source>
</evidence>
<dbReference type="Pfam" id="PF07690">
    <property type="entry name" value="MFS_1"/>
    <property type="match status" value="1"/>
</dbReference>
<evidence type="ECO:0000256" key="3">
    <source>
        <dbReference type="ARBA" id="ARBA00022989"/>
    </source>
</evidence>